<keyword evidence="1" id="KW-0680">Restriction system</keyword>
<dbReference type="AlphaFoldDB" id="A0AA91FJG7"/>
<comment type="caution">
    <text evidence="3">The sequence shown here is derived from an EMBL/GenBank/DDBJ whole genome shotgun (WGS) entry which is preliminary data.</text>
</comment>
<comment type="function">
    <text evidence="1">A P subtype restriction enzyme that recognizes the double-stranded unmethylated sequence 5'-GATC-3'.</text>
</comment>
<proteinExistence type="inferred from homology"/>
<dbReference type="EMBL" id="LZMT01000011">
    <property type="protein sequence ID" value="OBX65233.1"/>
    <property type="molecule type" value="Genomic_DNA"/>
</dbReference>
<dbReference type="InterPro" id="IPR021191">
    <property type="entry name" value="Restrct_endonuc_II_DpnII"/>
</dbReference>
<dbReference type="GO" id="GO:0009307">
    <property type="term" value="P:DNA restriction-modification system"/>
    <property type="evidence" value="ECO:0007669"/>
    <property type="project" value="UniProtKB-UniRule"/>
</dbReference>
<evidence type="ECO:0000256" key="1">
    <source>
        <dbReference type="PIRNR" id="PIRNR016080"/>
    </source>
</evidence>
<dbReference type="GO" id="GO:0009036">
    <property type="term" value="F:type II site-specific deoxyribonuclease activity"/>
    <property type="evidence" value="ECO:0007669"/>
    <property type="project" value="UniProtKB-UniRule"/>
</dbReference>
<evidence type="ECO:0000313" key="3">
    <source>
        <dbReference type="EMBL" id="OBX65233.1"/>
    </source>
</evidence>
<dbReference type="PIRSF" id="PIRSF016080">
    <property type="entry name" value="Restrict_endonuc_II_DpmII"/>
    <property type="match status" value="1"/>
</dbReference>
<dbReference type="InterPro" id="IPR007637">
    <property type="entry name" value="Restrct_endonuc_II_DpnII-like"/>
</dbReference>
<dbReference type="EC" id="3.1.21.4" evidence="1"/>
<protein>
    <recommendedName>
        <fullName evidence="1">Type-2 restriction enzyme</fullName>
        <ecNumber evidence="1">3.1.21.4</ecNumber>
    </recommendedName>
</protein>
<feature type="domain" description="Restriction endonuclease type II DpnII-like" evidence="2">
    <location>
        <begin position="11"/>
        <end position="290"/>
    </location>
</feature>
<name>A0AA91FJG7_FAUOS</name>
<keyword evidence="1" id="KW-0540">Nuclease</keyword>
<comment type="catalytic activity">
    <reaction evidence="1">
        <text>Endonucleolytic cleavage of DNA to give specific double-stranded fragments with terminal 5'-phosphates.</text>
        <dbReference type="EC" id="3.1.21.4"/>
    </reaction>
</comment>
<sequence length="300" mass="34467">MDSQLFADKHFKQFIDTLNLKGITQFDYFMNWGNVFKNITPIEKELNLLNTAIGKEDIETALFDILKTYPKTIKTVPTLLAIRDKSVEVLIDSTAFIYKNFDFNLKEVTDEKINDVVNLLVESGFAELIKTKQIKSIPDYCIGVEVGLDSNGRKNRGGTSMEKLVESFVAIFCHEHNLAYLAQANAKKIKDVWDMDIAVDKSSRIIDFVIKKDEQLFFIECNFYGGGGSKLKSTATEYIEMSRFWQAQNITFIWVTDGKGWLTTKNPLQDYFDRNNILLNIEMLKDDYLGKILFPNNPIK</sequence>
<accession>A0AA91FJG7</accession>
<keyword evidence="1" id="KW-0378">Hydrolase</keyword>
<gene>
    <name evidence="3" type="ORF">A9299_09220</name>
</gene>
<comment type="similarity">
    <text evidence="1">Belongs to the DpnII type II restriction endonuclease family.</text>
</comment>
<dbReference type="GO" id="GO:0003677">
    <property type="term" value="F:DNA binding"/>
    <property type="evidence" value="ECO:0007669"/>
    <property type="project" value="UniProtKB-UniRule"/>
</dbReference>
<keyword evidence="1" id="KW-0255">Endonuclease</keyword>
<evidence type="ECO:0000259" key="2">
    <source>
        <dbReference type="Pfam" id="PF04556"/>
    </source>
</evidence>
<organism evidence="3">
    <name type="scientific">Faucicola osloensis</name>
    <name type="common">Moraxella osloensis</name>
    <dbReference type="NCBI Taxonomy" id="34062"/>
    <lineage>
        <taxon>Bacteria</taxon>
        <taxon>Pseudomonadati</taxon>
        <taxon>Pseudomonadota</taxon>
        <taxon>Gammaproteobacteria</taxon>
        <taxon>Moraxellales</taxon>
        <taxon>Moraxellaceae</taxon>
        <taxon>Faucicola</taxon>
    </lineage>
</organism>
<dbReference type="Pfam" id="PF04556">
    <property type="entry name" value="DpnII"/>
    <property type="match status" value="1"/>
</dbReference>
<reference evidence="3" key="1">
    <citation type="submission" date="2016-06" db="EMBL/GenBank/DDBJ databases">
        <title>Draft genome of Moraxella osloensis CCUG 67237.</title>
        <authorList>
            <person name="Salva-Serra F."/>
            <person name="Engstrom-Jakobsson H."/>
            <person name="Thorell K."/>
            <person name="Gonzales-Siles L."/>
            <person name="Karlsson R."/>
            <person name="Boulund F."/>
            <person name="Engstrand L."/>
            <person name="Kristiansson E."/>
            <person name="Moore E."/>
        </authorList>
    </citation>
    <scope>NUCLEOTIDE SEQUENCE [LARGE SCALE GENOMIC DNA]</scope>
    <source>
        <strain evidence="3">CCUG 67237</strain>
    </source>
</reference>